<name>A0A1T5MDL3_9FIRM</name>
<evidence type="ECO:0000313" key="10">
    <source>
        <dbReference type="EMBL" id="SKC86331.1"/>
    </source>
</evidence>
<dbReference type="OrthoDB" id="9770036at2"/>
<comment type="similarity">
    <text evidence="6">Belongs to the ABC-4 integral membrane protein family.</text>
</comment>
<feature type="transmembrane region" description="Helical" evidence="7">
    <location>
        <begin position="313"/>
        <end position="337"/>
    </location>
</feature>
<dbReference type="PANTHER" id="PTHR30572">
    <property type="entry name" value="MEMBRANE COMPONENT OF TRANSPORTER-RELATED"/>
    <property type="match status" value="1"/>
</dbReference>
<dbReference type="InterPro" id="IPR025857">
    <property type="entry name" value="MacB_PCD"/>
</dbReference>
<dbReference type="PANTHER" id="PTHR30572:SF4">
    <property type="entry name" value="ABC TRANSPORTER PERMEASE YTRF"/>
    <property type="match status" value="1"/>
</dbReference>
<evidence type="ECO:0000256" key="4">
    <source>
        <dbReference type="ARBA" id="ARBA00022989"/>
    </source>
</evidence>
<reference evidence="10 11" key="1">
    <citation type="submission" date="2017-02" db="EMBL/GenBank/DDBJ databases">
        <authorList>
            <person name="Peterson S.W."/>
        </authorList>
    </citation>
    <scope>NUCLEOTIDE SEQUENCE [LARGE SCALE GENOMIC DNA]</scope>
    <source>
        <strain evidence="10 11">M1</strain>
    </source>
</reference>
<dbReference type="InterPro" id="IPR003838">
    <property type="entry name" value="ABC3_permease_C"/>
</dbReference>
<evidence type="ECO:0000259" key="9">
    <source>
        <dbReference type="Pfam" id="PF12704"/>
    </source>
</evidence>
<dbReference type="EMBL" id="FUZT01000014">
    <property type="protein sequence ID" value="SKC86331.1"/>
    <property type="molecule type" value="Genomic_DNA"/>
</dbReference>
<dbReference type="AlphaFoldDB" id="A0A1T5MDL3"/>
<evidence type="ECO:0000256" key="6">
    <source>
        <dbReference type="ARBA" id="ARBA00038076"/>
    </source>
</evidence>
<feature type="domain" description="ABC3 transporter permease C-terminal" evidence="8">
    <location>
        <begin position="273"/>
        <end position="385"/>
    </location>
</feature>
<organism evidence="10 11">
    <name type="scientific">Maledivibacter halophilus</name>
    <dbReference type="NCBI Taxonomy" id="36842"/>
    <lineage>
        <taxon>Bacteria</taxon>
        <taxon>Bacillati</taxon>
        <taxon>Bacillota</taxon>
        <taxon>Clostridia</taxon>
        <taxon>Peptostreptococcales</taxon>
        <taxon>Caminicellaceae</taxon>
        <taxon>Maledivibacter</taxon>
    </lineage>
</organism>
<evidence type="ECO:0000256" key="1">
    <source>
        <dbReference type="ARBA" id="ARBA00004651"/>
    </source>
</evidence>
<evidence type="ECO:0000256" key="3">
    <source>
        <dbReference type="ARBA" id="ARBA00022692"/>
    </source>
</evidence>
<proteinExistence type="inferred from homology"/>
<dbReference type="STRING" id="36842.SAMN02194393_04519"/>
<evidence type="ECO:0000256" key="5">
    <source>
        <dbReference type="ARBA" id="ARBA00023136"/>
    </source>
</evidence>
<dbReference type="RefSeq" id="WP_079494895.1">
    <property type="nucleotide sequence ID" value="NZ_FUZT01000014.1"/>
</dbReference>
<dbReference type="Proteomes" id="UP000190285">
    <property type="component" value="Unassembled WGS sequence"/>
</dbReference>
<protein>
    <submittedName>
        <fullName evidence="10">Putative ABC transport system permease protein</fullName>
    </submittedName>
</protein>
<evidence type="ECO:0000256" key="2">
    <source>
        <dbReference type="ARBA" id="ARBA00022475"/>
    </source>
</evidence>
<accession>A0A1T5MDL3</accession>
<feature type="transmembrane region" description="Helical" evidence="7">
    <location>
        <begin position="265"/>
        <end position="292"/>
    </location>
</feature>
<evidence type="ECO:0000313" key="11">
    <source>
        <dbReference type="Proteomes" id="UP000190285"/>
    </source>
</evidence>
<evidence type="ECO:0000256" key="7">
    <source>
        <dbReference type="SAM" id="Phobius"/>
    </source>
</evidence>
<feature type="domain" description="MacB-like periplasmic core" evidence="9">
    <location>
        <begin position="21"/>
        <end position="231"/>
    </location>
</feature>
<sequence length="392" mass="43468">MDLLTIIKLSIKEIVSNKLRSLLTMLGVIIGVFSIIVLVSIGQGATATITADLEKGSNIVNINLFPKDPNKLMDYEDTMDYYEKFDVKSVSALLNSNGEVKYKDAKQSFPIKGADSNYIGLNDQKLSKGRFIAPLDIEYRQKVAVINNMMMETFFKGEDPIGKDIKINGEVYKVIGVAEDKEASMFMMSEEEVYIPITTMQRVMRKKGIDNIMIEAKSKDEVINLSEEIKKSLEKLYPPEDEYSRQFYIYTPEEILKEVNKTTRILTLMLGGIAGISLLVGGIGIMNIMFVSVTERTREIGIRKAIGAQRKNILLQFLIESSVVSGVGGIIGILLGIGVSSAVTKFTPLQTKVSIEIILLAFCFSLAVGVIFGIYPANKAAKLKPIDALRFE</sequence>
<dbReference type="GO" id="GO:0022857">
    <property type="term" value="F:transmembrane transporter activity"/>
    <property type="evidence" value="ECO:0007669"/>
    <property type="project" value="TreeGrafter"/>
</dbReference>
<dbReference type="GO" id="GO:0005886">
    <property type="term" value="C:plasma membrane"/>
    <property type="evidence" value="ECO:0007669"/>
    <property type="project" value="UniProtKB-SubCell"/>
</dbReference>
<keyword evidence="4 7" id="KW-1133">Transmembrane helix</keyword>
<feature type="transmembrane region" description="Helical" evidence="7">
    <location>
        <begin position="357"/>
        <end position="375"/>
    </location>
</feature>
<dbReference type="InterPro" id="IPR050250">
    <property type="entry name" value="Macrolide_Exporter_MacB"/>
</dbReference>
<keyword evidence="11" id="KW-1185">Reference proteome</keyword>
<feature type="transmembrane region" description="Helical" evidence="7">
    <location>
        <begin position="21"/>
        <end position="41"/>
    </location>
</feature>
<gene>
    <name evidence="10" type="ORF">SAMN02194393_04519</name>
</gene>
<dbReference type="Pfam" id="PF12704">
    <property type="entry name" value="MacB_PCD"/>
    <property type="match status" value="1"/>
</dbReference>
<evidence type="ECO:0000259" key="8">
    <source>
        <dbReference type="Pfam" id="PF02687"/>
    </source>
</evidence>
<keyword evidence="5 7" id="KW-0472">Membrane</keyword>
<comment type="subcellular location">
    <subcellularLocation>
        <location evidence="1">Cell membrane</location>
        <topology evidence="1">Multi-pass membrane protein</topology>
    </subcellularLocation>
</comment>
<dbReference type="Pfam" id="PF02687">
    <property type="entry name" value="FtsX"/>
    <property type="match status" value="1"/>
</dbReference>
<keyword evidence="3 7" id="KW-0812">Transmembrane</keyword>
<keyword evidence="2" id="KW-1003">Cell membrane</keyword>